<feature type="region of interest" description="Disordered" evidence="1">
    <location>
        <begin position="1"/>
        <end position="40"/>
    </location>
</feature>
<evidence type="ECO:0000313" key="3">
    <source>
        <dbReference type="Proteomes" id="UP001165121"/>
    </source>
</evidence>
<evidence type="ECO:0000313" key="2">
    <source>
        <dbReference type="EMBL" id="GMF48342.1"/>
    </source>
</evidence>
<reference evidence="2" key="1">
    <citation type="submission" date="2023-04" db="EMBL/GenBank/DDBJ databases">
        <title>Phytophthora fragariaefolia NBRC 109709.</title>
        <authorList>
            <person name="Ichikawa N."/>
            <person name="Sato H."/>
            <person name="Tonouchi N."/>
        </authorList>
    </citation>
    <scope>NUCLEOTIDE SEQUENCE</scope>
    <source>
        <strain evidence="2">NBRC 109709</strain>
    </source>
</reference>
<evidence type="ECO:0000256" key="1">
    <source>
        <dbReference type="SAM" id="MobiDB-lite"/>
    </source>
</evidence>
<proteinExistence type="predicted"/>
<protein>
    <submittedName>
        <fullName evidence="2">Unnamed protein product</fullName>
    </submittedName>
</protein>
<feature type="compositionally biased region" description="Basic and acidic residues" evidence="1">
    <location>
        <begin position="79"/>
        <end position="96"/>
    </location>
</feature>
<gene>
    <name evidence="2" type="ORF">Pfra01_001864200</name>
</gene>
<dbReference type="AlphaFoldDB" id="A0A9W6XZ50"/>
<dbReference type="Proteomes" id="UP001165121">
    <property type="component" value="Unassembled WGS sequence"/>
</dbReference>
<organism evidence="2 3">
    <name type="scientific">Phytophthora fragariaefolia</name>
    <dbReference type="NCBI Taxonomy" id="1490495"/>
    <lineage>
        <taxon>Eukaryota</taxon>
        <taxon>Sar</taxon>
        <taxon>Stramenopiles</taxon>
        <taxon>Oomycota</taxon>
        <taxon>Peronosporomycetes</taxon>
        <taxon>Peronosporales</taxon>
        <taxon>Peronosporaceae</taxon>
        <taxon>Phytophthora</taxon>
    </lineage>
</organism>
<feature type="region of interest" description="Disordered" evidence="1">
    <location>
        <begin position="62"/>
        <end position="114"/>
    </location>
</feature>
<name>A0A9W6XZ50_9STRA</name>
<sequence>MADVASAVDGLGSPGRLIHPRRTKHVATKTRRQVKPKGACKRLGHKSYLSTTGLDTVIAVYEPDQNPKDEPTSLNELSYPERRRSLDDDSLNDKSQSEPLSPERMVPPWTYGHS</sequence>
<accession>A0A9W6XZ50</accession>
<keyword evidence="3" id="KW-1185">Reference proteome</keyword>
<comment type="caution">
    <text evidence="2">The sequence shown here is derived from an EMBL/GenBank/DDBJ whole genome shotgun (WGS) entry which is preliminary data.</text>
</comment>
<feature type="compositionally biased region" description="Basic residues" evidence="1">
    <location>
        <begin position="18"/>
        <end position="40"/>
    </location>
</feature>
<dbReference type="EMBL" id="BSXT01002317">
    <property type="protein sequence ID" value="GMF48342.1"/>
    <property type="molecule type" value="Genomic_DNA"/>
</dbReference>